<dbReference type="InterPro" id="IPR003772">
    <property type="entry name" value="YceD"/>
</dbReference>
<comment type="caution">
    <text evidence="2">The sequence shown here is derived from an EMBL/GenBank/DDBJ whole genome shotgun (WGS) entry which is preliminary data.</text>
</comment>
<dbReference type="Proteomes" id="UP000238218">
    <property type="component" value="Unassembled WGS sequence"/>
</dbReference>
<dbReference type="RefSeq" id="WP_106220614.1">
    <property type="nucleotide sequence ID" value="NZ_PVWP01000004.1"/>
</dbReference>
<feature type="region of interest" description="Disordered" evidence="1">
    <location>
        <begin position="135"/>
        <end position="163"/>
    </location>
</feature>
<reference evidence="2 3" key="1">
    <citation type="submission" date="2018-02" db="EMBL/GenBank/DDBJ databases">
        <authorList>
            <person name="Moore K."/>
            <person name="Momper L."/>
        </authorList>
    </citation>
    <scope>NUCLEOTIDE SEQUENCE [LARGE SCALE GENOMIC DNA]</scope>
    <source>
        <strain evidence="2 3">CCALA 015</strain>
    </source>
</reference>
<reference evidence="2 3" key="2">
    <citation type="submission" date="2018-03" db="EMBL/GenBank/DDBJ databases">
        <title>The ancient ancestry and fast evolution of plastids.</title>
        <authorList>
            <person name="Moore K.R."/>
            <person name="Magnabosco C."/>
            <person name="Momper L."/>
            <person name="Gold D.A."/>
            <person name="Bosak T."/>
            <person name="Fournier G.P."/>
        </authorList>
    </citation>
    <scope>NUCLEOTIDE SEQUENCE [LARGE SCALE GENOMIC DNA]</scope>
    <source>
        <strain evidence="2 3">CCALA 015</strain>
    </source>
</reference>
<name>A0ABX5F887_9CHRO</name>
<dbReference type="EMBL" id="PVWP01000004">
    <property type="protein sequence ID" value="PSB37899.1"/>
    <property type="molecule type" value="Genomic_DNA"/>
</dbReference>
<organism evidence="2 3">
    <name type="scientific">Aphanothece cf. minutissima CCALA 015</name>
    <dbReference type="NCBI Taxonomy" id="2107695"/>
    <lineage>
        <taxon>Bacteria</taxon>
        <taxon>Bacillati</taxon>
        <taxon>Cyanobacteriota</taxon>
        <taxon>Cyanophyceae</taxon>
        <taxon>Oscillatoriophycideae</taxon>
        <taxon>Chroococcales</taxon>
        <taxon>Aphanothecaceae</taxon>
        <taxon>Aphanothece</taxon>
    </lineage>
</organism>
<keyword evidence="3" id="KW-1185">Reference proteome</keyword>
<accession>A0ABX5F887</accession>
<sequence>MTRLQPLPLQELRLLSEGRSWPVDQPIAGLASLTPVRGRVRALHHGTVLEVEGTAETIITLCCDRCLQTYNHALGAKARELLEIAVSGPDEEEEVLFAAEDPVERLDPGGNFDPERWLFEQLSLQLPLVNRCGPDCPGPPLPSGDASGEGGGDPRWAALRSLR</sequence>
<proteinExistence type="predicted"/>
<dbReference type="Pfam" id="PF02620">
    <property type="entry name" value="YceD"/>
    <property type="match status" value="1"/>
</dbReference>
<gene>
    <name evidence="2" type="ORF">C7B81_07300</name>
</gene>
<evidence type="ECO:0000313" key="3">
    <source>
        <dbReference type="Proteomes" id="UP000238218"/>
    </source>
</evidence>
<protein>
    <submittedName>
        <fullName evidence="2">Metal-binding protein</fullName>
    </submittedName>
</protein>
<evidence type="ECO:0000313" key="2">
    <source>
        <dbReference type="EMBL" id="PSB37899.1"/>
    </source>
</evidence>
<evidence type="ECO:0000256" key="1">
    <source>
        <dbReference type="SAM" id="MobiDB-lite"/>
    </source>
</evidence>